<evidence type="ECO:0000313" key="5">
    <source>
        <dbReference type="Proteomes" id="UP000486602"/>
    </source>
</evidence>
<accession>A0A7K3WNB3</accession>
<dbReference type="RefSeq" id="WP_163284056.1">
    <property type="nucleotide sequence ID" value="NZ_JAAGVY010000008.1"/>
</dbReference>
<gene>
    <name evidence="4" type="ORF">G3O08_06460</name>
</gene>
<dbReference type="Gene3D" id="1.10.10.60">
    <property type="entry name" value="Homeodomain-like"/>
    <property type="match status" value="1"/>
</dbReference>
<dbReference type="Pfam" id="PF00440">
    <property type="entry name" value="TetR_N"/>
    <property type="match status" value="1"/>
</dbReference>
<feature type="domain" description="HTH tetR-type" evidence="3">
    <location>
        <begin position="6"/>
        <end position="66"/>
    </location>
</feature>
<dbReference type="PANTHER" id="PTHR43479:SF11">
    <property type="entry name" value="ACREF_ENVCD OPERON REPRESSOR-RELATED"/>
    <property type="match status" value="1"/>
</dbReference>
<dbReference type="InterPro" id="IPR009057">
    <property type="entry name" value="Homeodomain-like_sf"/>
</dbReference>
<keyword evidence="5" id="KW-1185">Reference proteome</keyword>
<dbReference type="AlphaFoldDB" id="A0A7K3WNB3"/>
<evidence type="ECO:0000313" key="4">
    <source>
        <dbReference type="EMBL" id="NEN23139.1"/>
    </source>
</evidence>
<dbReference type="EMBL" id="JAAGVY010000008">
    <property type="protein sequence ID" value="NEN23139.1"/>
    <property type="molecule type" value="Genomic_DNA"/>
</dbReference>
<dbReference type="GO" id="GO:0003677">
    <property type="term" value="F:DNA binding"/>
    <property type="evidence" value="ECO:0007669"/>
    <property type="project" value="UniProtKB-UniRule"/>
</dbReference>
<dbReference type="PANTHER" id="PTHR43479">
    <property type="entry name" value="ACREF/ENVCD OPERON REPRESSOR-RELATED"/>
    <property type="match status" value="1"/>
</dbReference>
<name>A0A7K3WNB3_9FLAO</name>
<dbReference type="InterPro" id="IPR050624">
    <property type="entry name" value="HTH-type_Tx_Regulator"/>
</dbReference>
<evidence type="ECO:0000259" key="3">
    <source>
        <dbReference type="PROSITE" id="PS50977"/>
    </source>
</evidence>
<comment type="caution">
    <text evidence="4">The sequence shown here is derived from an EMBL/GenBank/DDBJ whole genome shotgun (WGS) entry which is preliminary data.</text>
</comment>
<feature type="DNA-binding region" description="H-T-H motif" evidence="2">
    <location>
        <begin position="29"/>
        <end position="48"/>
    </location>
</feature>
<dbReference type="Gene3D" id="1.10.357.10">
    <property type="entry name" value="Tetracycline Repressor, domain 2"/>
    <property type="match status" value="1"/>
</dbReference>
<dbReference type="InterPro" id="IPR001647">
    <property type="entry name" value="HTH_TetR"/>
</dbReference>
<protein>
    <submittedName>
        <fullName evidence="4">TetR/AcrR family transcriptional regulator</fullName>
    </submittedName>
</protein>
<dbReference type="PROSITE" id="PS50977">
    <property type="entry name" value="HTH_TETR_2"/>
    <property type="match status" value="1"/>
</dbReference>
<evidence type="ECO:0000256" key="2">
    <source>
        <dbReference type="PROSITE-ProRule" id="PRU00335"/>
    </source>
</evidence>
<keyword evidence="1 2" id="KW-0238">DNA-binding</keyword>
<reference evidence="4 5" key="1">
    <citation type="submission" date="2020-02" db="EMBL/GenBank/DDBJ databases">
        <title>Out from the shadows clarifying the taxonomy of the family Cryomorphaceae and related taxa by utilizing the GTDB taxonomic framework.</title>
        <authorList>
            <person name="Bowman J.P."/>
        </authorList>
    </citation>
    <scope>NUCLEOTIDE SEQUENCE [LARGE SCALE GENOMIC DNA]</scope>
    <source>
        <strain evidence="4 5">QSSC 1-22</strain>
    </source>
</reference>
<dbReference type="Proteomes" id="UP000486602">
    <property type="component" value="Unassembled WGS sequence"/>
</dbReference>
<dbReference type="SUPFAM" id="SSF46689">
    <property type="entry name" value="Homeodomain-like"/>
    <property type="match status" value="1"/>
</dbReference>
<evidence type="ECO:0000256" key="1">
    <source>
        <dbReference type="ARBA" id="ARBA00023125"/>
    </source>
</evidence>
<proteinExistence type="predicted"/>
<sequence length="209" mass="24363">MSEENLSKEDQLIKDAIDVFLTYGIKSVTMDDVARHLRVSKKTIYQFVKDKEDLVNRCVRRDCNSIENSVQDIQAQNLKAIDENFAISSVIVEELKNIHPSIFYDLEKYYPEAMAMMVEMRHDFIGGVMRQNLNKGISEGVYRPELNVEIMTQLWVLRLNVIFNPKLFPMDEFHPKDVYLEMFIHHIRGIANAKGLKELEKNLNKNAKP</sequence>
<organism evidence="4 5">
    <name type="scientific">Cryomorpha ignava</name>
    <dbReference type="NCBI Taxonomy" id="101383"/>
    <lineage>
        <taxon>Bacteria</taxon>
        <taxon>Pseudomonadati</taxon>
        <taxon>Bacteroidota</taxon>
        <taxon>Flavobacteriia</taxon>
        <taxon>Flavobacteriales</taxon>
        <taxon>Cryomorphaceae</taxon>
        <taxon>Cryomorpha</taxon>
    </lineage>
</organism>